<evidence type="ECO:0000313" key="3">
    <source>
        <dbReference type="EMBL" id="EGG03038.1"/>
    </source>
</evidence>
<reference evidence="4" key="1">
    <citation type="journal article" date="2011" name="Proc. Natl. Acad. Sci. U.S.A.">
        <title>Obligate biotrophy features unraveled by the genomic analysis of rust fungi.</title>
        <authorList>
            <person name="Duplessis S."/>
            <person name="Cuomo C.A."/>
            <person name="Lin Y.-C."/>
            <person name="Aerts A."/>
            <person name="Tisserant E."/>
            <person name="Veneault-Fourrey C."/>
            <person name="Joly D.L."/>
            <person name="Hacquard S."/>
            <person name="Amselem J."/>
            <person name="Cantarel B.L."/>
            <person name="Chiu R."/>
            <person name="Coutinho P.M."/>
            <person name="Feau N."/>
            <person name="Field M."/>
            <person name="Frey P."/>
            <person name="Gelhaye E."/>
            <person name="Goldberg J."/>
            <person name="Grabherr M.G."/>
            <person name="Kodira C.D."/>
            <person name="Kohler A."/>
            <person name="Kuees U."/>
            <person name="Lindquist E.A."/>
            <person name="Lucas S.M."/>
            <person name="Mago R."/>
            <person name="Mauceli E."/>
            <person name="Morin E."/>
            <person name="Murat C."/>
            <person name="Pangilinan J.L."/>
            <person name="Park R."/>
            <person name="Pearson M."/>
            <person name="Quesneville H."/>
            <person name="Rouhier N."/>
            <person name="Sakthikumar S."/>
            <person name="Salamov A.A."/>
            <person name="Schmutz J."/>
            <person name="Selles B."/>
            <person name="Shapiro H."/>
            <person name="Tanguay P."/>
            <person name="Tuskan G.A."/>
            <person name="Henrissat B."/>
            <person name="Van de Peer Y."/>
            <person name="Rouze P."/>
            <person name="Ellis J.G."/>
            <person name="Dodds P.N."/>
            <person name="Schein J.E."/>
            <person name="Zhong S."/>
            <person name="Hamelin R.C."/>
            <person name="Grigoriev I.V."/>
            <person name="Szabo L.J."/>
            <person name="Martin F."/>
        </authorList>
    </citation>
    <scope>NUCLEOTIDE SEQUENCE [LARGE SCALE GENOMIC DNA]</scope>
    <source>
        <strain evidence="4">98AG31 / pathotype 3-4-7</strain>
    </source>
</reference>
<protein>
    <submittedName>
        <fullName evidence="3">Uncharacterized protein</fullName>
    </submittedName>
</protein>
<evidence type="ECO:0000313" key="4">
    <source>
        <dbReference type="Proteomes" id="UP000001072"/>
    </source>
</evidence>
<name>F4RX72_MELLP</name>
<comment type="similarity">
    <text evidence="1">Belongs to the short-chain dehydrogenases/reductases (SDR) family.</text>
</comment>
<dbReference type="PANTHER" id="PTHR45024">
    <property type="entry name" value="DEHYDROGENASES, SHORT CHAIN"/>
    <property type="match status" value="1"/>
</dbReference>
<dbReference type="Gene3D" id="3.40.50.720">
    <property type="entry name" value="NAD(P)-binding Rossmann-like Domain"/>
    <property type="match status" value="1"/>
</dbReference>
<dbReference type="RefSeq" id="XP_007413831.1">
    <property type="nucleotide sequence ID" value="XM_007413769.1"/>
</dbReference>
<keyword evidence="2" id="KW-0560">Oxidoreductase</keyword>
<dbReference type="AlphaFoldDB" id="F4RX72"/>
<dbReference type="InterPro" id="IPR051687">
    <property type="entry name" value="Peroxisomal_Beta-Oxidation"/>
</dbReference>
<dbReference type="HOGENOM" id="CLU_1428308_0_0_1"/>
<dbReference type="Proteomes" id="UP000001072">
    <property type="component" value="Unassembled WGS sequence"/>
</dbReference>
<dbReference type="eggNOG" id="KOG1206">
    <property type="taxonomic scope" value="Eukaryota"/>
</dbReference>
<dbReference type="SUPFAM" id="SSF51735">
    <property type="entry name" value="NAD(P)-binding Rossmann-fold domains"/>
    <property type="match status" value="1"/>
</dbReference>
<keyword evidence="4" id="KW-1185">Reference proteome</keyword>
<proteinExistence type="inferred from homology"/>
<evidence type="ECO:0000256" key="2">
    <source>
        <dbReference type="ARBA" id="ARBA00023002"/>
    </source>
</evidence>
<sequence length="190" mass="20834">MFPLLHSEPLTRPKRAVKFLKLELDADDTFTPSAIMARFDEINNFDQAEHPEDITDAHFLDYLEQGKQLSTNPQSSKPLTYRGKTVMVTGAGNGLGTAYALMYGKLGANVVVNDMNSEAASKVVDEIKHLGAKAVANTSSVEDEQKVVKAALDNFGSLHVIVNNAGILSDKSFISMTNAEWDIIQKVHLR</sequence>
<organism evidence="4">
    <name type="scientific">Melampsora larici-populina (strain 98AG31 / pathotype 3-4-7)</name>
    <name type="common">Poplar leaf rust fungus</name>
    <dbReference type="NCBI Taxonomy" id="747676"/>
    <lineage>
        <taxon>Eukaryota</taxon>
        <taxon>Fungi</taxon>
        <taxon>Dikarya</taxon>
        <taxon>Basidiomycota</taxon>
        <taxon>Pucciniomycotina</taxon>
        <taxon>Pucciniomycetes</taxon>
        <taxon>Pucciniales</taxon>
        <taxon>Melampsoraceae</taxon>
        <taxon>Melampsora</taxon>
    </lineage>
</organism>
<evidence type="ECO:0000256" key="1">
    <source>
        <dbReference type="ARBA" id="ARBA00006484"/>
    </source>
</evidence>
<dbReference type="EMBL" id="GL883127">
    <property type="protein sequence ID" value="EGG03038.1"/>
    <property type="molecule type" value="Genomic_DNA"/>
</dbReference>
<dbReference type="GO" id="GO:0016491">
    <property type="term" value="F:oxidoreductase activity"/>
    <property type="evidence" value="ECO:0007669"/>
    <property type="project" value="UniProtKB-KW"/>
</dbReference>
<dbReference type="KEGG" id="mlr:MELLADRAFT_90522"/>
<dbReference type="InterPro" id="IPR002347">
    <property type="entry name" value="SDR_fam"/>
</dbReference>
<dbReference type="Pfam" id="PF00106">
    <property type="entry name" value="adh_short"/>
    <property type="match status" value="1"/>
</dbReference>
<dbReference type="VEuPathDB" id="FungiDB:MELLADRAFT_90522"/>
<dbReference type="PRINTS" id="PR00081">
    <property type="entry name" value="GDHRDH"/>
</dbReference>
<dbReference type="STRING" id="747676.F4RX72"/>
<dbReference type="OrthoDB" id="5371740at2759"/>
<dbReference type="GeneID" id="18935605"/>
<dbReference type="InParanoid" id="F4RX72"/>
<dbReference type="PANTHER" id="PTHR45024:SF2">
    <property type="entry name" value="SCP2 DOMAIN-CONTAINING PROTEIN"/>
    <property type="match status" value="1"/>
</dbReference>
<dbReference type="InterPro" id="IPR036291">
    <property type="entry name" value="NAD(P)-bd_dom_sf"/>
</dbReference>
<gene>
    <name evidence="3" type="ORF">MELLADRAFT_90522</name>
</gene>
<accession>F4RX72</accession>
<dbReference type="Gene3D" id="1.10.287.4290">
    <property type="match status" value="1"/>
</dbReference>